<dbReference type="AlphaFoldDB" id="A0A4P7CY38"/>
<dbReference type="EMBL" id="CP038149">
    <property type="protein sequence ID" value="QBQ99144.1"/>
    <property type="molecule type" value="Genomic_DNA"/>
</dbReference>
<evidence type="ECO:0000313" key="2">
    <source>
        <dbReference type="EMBL" id="QBQ99144.1"/>
    </source>
</evidence>
<dbReference type="InterPro" id="IPR012347">
    <property type="entry name" value="Ferritin-like"/>
</dbReference>
<sequence>MIHLKRAVLRGLTAPAVTRQSVCVALQQAIELEHSTIPLYLYALYSLDPAKNGAIAGILSSVVIEEMLHMTLASNVMNALGGSPVINEPGFIPTYPGPLPGGVEAELTVNLAPFSSEQLQAFITIEQPEDPLDFPSAALLAADATAPITIGQFYAAILAAIEQLGDGAFAKPPRNQVGPELMRESVVVYDVMTARRAIETIVEQGEGTHTSPEAVVGGGYAHYYRFMEIAKGHRLVKTPGIEPGYAYTGEAVPFDPQGVYPVPTNPTLASYPPNSAQRLACNNFNYAYTSLLLVLHQLFNGAATSAQFNTAIGLMMSLKGQAKAMMAGIPNPKLHVGPSFEYQPIDPGNAA</sequence>
<dbReference type="PANTHER" id="PTHR34400:SF4">
    <property type="entry name" value="MEMBRANE PROTEIN"/>
    <property type="match status" value="1"/>
</dbReference>
<proteinExistence type="predicted"/>
<evidence type="ECO:0000259" key="1">
    <source>
        <dbReference type="Pfam" id="PF12902"/>
    </source>
</evidence>
<organism evidence="2 3">
    <name type="scientific">Paraburkholderia pallida</name>
    <dbReference type="NCBI Taxonomy" id="2547399"/>
    <lineage>
        <taxon>Bacteria</taxon>
        <taxon>Pseudomonadati</taxon>
        <taxon>Pseudomonadota</taxon>
        <taxon>Betaproteobacteria</taxon>
        <taxon>Burkholderiales</taxon>
        <taxon>Burkholderiaceae</taxon>
        <taxon>Paraburkholderia</taxon>
    </lineage>
</organism>
<reference evidence="2 3" key="1">
    <citation type="submission" date="2019-03" db="EMBL/GenBank/DDBJ databases">
        <title>Paraburkholderia sp. 7MH5, isolated from subtropical forest soil.</title>
        <authorList>
            <person name="Gao Z.-H."/>
            <person name="Qiu L.-H."/>
        </authorList>
    </citation>
    <scope>NUCLEOTIDE SEQUENCE [LARGE SCALE GENOMIC DNA]</scope>
    <source>
        <strain evidence="2 3">7MH5</strain>
    </source>
</reference>
<dbReference type="KEGG" id="ppai:E1956_18160"/>
<accession>A0A4P7CY38</accession>
<dbReference type="SUPFAM" id="SSF47240">
    <property type="entry name" value="Ferritin-like"/>
    <property type="match status" value="1"/>
</dbReference>
<name>A0A4P7CY38_9BURK</name>
<gene>
    <name evidence="2" type="ORF">E1956_18160</name>
</gene>
<dbReference type="InterPro" id="IPR009078">
    <property type="entry name" value="Ferritin-like_SF"/>
</dbReference>
<dbReference type="OrthoDB" id="9795032at2"/>
<dbReference type="CDD" id="cd00657">
    <property type="entry name" value="Ferritin_like"/>
    <property type="match status" value="1"/>
</dbReference>
<dbReference type="Pfam" id="PF12902">
    <property type="entry name" value="Ferritin-like"/>
    <property type="match status" value="1"/>
</dbReference>
<dbReference type="Gene3D" id="1.20.1260.10">
    <property type="match status" value="1"/>
</dbReference>
<dbReference type="PANTHER" id="PTHR34400">
    <property type="match status" value="1"/>
</dbReference>
<dbReference type="Proteomes" id="UP000295727">
    <property type="component" value="Chromosome 2"/>
</dbReference>
<keyword evidence="3" id="KW-1185">Reference proteome</keyword>
<evidence type="ECO:0000313" key="3">
    <source>
        <dbReference type="Proteomes" id="UP000295727"/>
    </source>
</evidence>
<dbReference type="RefSeq" id="WP_134751604.1">
    <property type="nucleotide sequence ID" value="NZ_CP038149.1"/>
</dbReference>
<feature type="domain" description="Iminophenyl-pyruvate dimer synthase" evidence="1">
    <location>
        <begin position="26"/>
        <end position="230"/>
    </location>
</feature>
<dbReference type="InterPro" id="IPR026820">
    <property type="entry name" value="VioB/RebD_dom"/>
</dbReference>
<protein>
    <recommendedName>
        <fullName evidence="1">Iminophenyl-pyruvate dimer synthase domain-containing protein</fullName>
    </recommendedName>
</protein>